<dbReference type="EMBL" id="CP086322">
    <property type="protein sequence ID" value="UQA92121.1"/>
    <property type="molecule type" value="Genomic_DNA"/>
</dbReference>
<proteinExistence type="predicted"/>
<dbReference type="RefSeq" id="WP_248862978.1">
    <property type="nucleotide sequence ID" value="NZ_CP086322.1"/>
</dbReference>
<evidence type="ECO:0000313" key="1">
    <source>
        <dbReference type="EMBL" id="UQA92121.1"/>
    </source>
</evidence>
<gene>
    <name evidence="1" type="ORF">K9S39_09920</name>
</gene>
<reference evidence="1" key="1">
    <citation type="submission" date="2021-10" db="EMBL/GenBank/DDBJ databases">
        <title>Streptomyces nigrumlapis sp.nov.,an antimicrobial producing actinobacterium isolated from Black Gobi rocks.</title>
        <authorList>
            <person name="Wen Y."/>
            <person name="Zhang W."/>
            <person name="Liu X.G."/>
        </authorList>
    </citation>
    <scope>NUCLEOTIDE SEQUENCE</scope>
    <source>
        <strain evidence="1">ST13-2-2</strain>
    </source>
</reference>
<sequence>MTPTSPSSSARPGFQRPAGTIKVGMIFVDFPDAPAIESPADGRGPSRARRGLGVAGVVRQGMARHHPAPALGADAPDSTDYHFERGFSQSNAQILWIGSGGRTFPSDRSTGIE</sequence>
<protein>
    <submittedName>
        <fullName evidence="1">Uncharacterized protein</fullName>
    </submittedName>
</protein>
<evidence type="ECO:0000313" key="2">
    <source>
        <dbReference type="Proteomes" id="UP000830115"/>
    </source>
</evidence>
<organism evidence="1 2">
    <name type="scientific">Streptomyces halobius</name>
    <dbReference type="NCBI Taxonomy" id="2879846"/>
    <lineage>
        <taxon>Bacteria</taxon>
        <taxon>Bacillati</taxon>
        <taxon>Actinomycetota</taxon>
        <taxon>Actinomycetes</taxon>
        <taxon>Kitasatosporales</taxon>
        <taxon>Streptomycetaceae</taxon>
        <taxon>Streptomyces</taxon>
    </lineage>
</organism>
<dbReference type="Proteomes" id="UP000830115">
    <property type="component" value="Chromosome"/>
</dbReference>
<keyword evidence="2" id="KW-1185">Reference proteome</keyword>
<name>A0ABY4M2Y1_9ACTN</name>
<accession>A0ABY4M2Y1</accession>